<proteinExistence type="predicted"/>
<dbReference type="PROSITE" id="PS51257">
    <property type="entry name" value="PROKAR_LIPOPROTEIN"/>
    <property type="match status" value="1"/>
</dbReference>
<accession>A0A6A6G070</accession>
<dbReference type="OrthoDB" id="5379537at2759"/>
<evidence type="ECO:0000313" key="2">
    <source>
        <dbReference type="EMBL" id="KAF2219095.1"/>
    </source>
</evidence>
<organism evidence="2 3">
    <name type="scientific">Elsinoe ampelina</name>
    <dbReference type="NCBI Taxonomy" id="302913"/>
    <lineage>
        <taxon>Eukaryota</taxon>
        <taxon>Fungi</taxon>
        <taxon>Dikarya</taxon>
        <taxon>Ascomycota</taxon>
        <taxon>Pezizomycotina</taxon>
        <taxon>Dothideomycetes</taxon>
        <taxon>Dothideomycetidae</taxon>
        <taxon>Myriangiales</taxon>
        <taxon>Elsinoaceae</taxon>
        <taxon>Elsinoe</taxon>
    </lineage>
</organism>
<dbReference type="Proteomes" id="UP000799538">
    <property type="component" value="Unassembled WGS sequence"/>
</dbReference>
<evidence type="ECO:0000313" key="3">
    <source>
        <dbReference type="Proteomes" id="UP000799538"/>
    </source>
</evidence>
<keyword evidence="3" id="KW-1185">Reference proteome</keyword>
<reference evidence="3" key="1">
    <citation type="journal article" date="2020" name="Stud. Mycol.">
        <title>101 Dothideomycetes genomes: A test case for predicting lifestyles and emergence of pathogens.</title>
        <authorList>
            <person name="Haridas S."/>
            <person name="Albert R."/>
            <person name="Binder M."/>
            <person name="Bloem J."/>
            <person name="LaButti K."/>
            <person name="Salamov A."/>
            <person name="Andreopoulos B."/>
            <person name="Baker S."/>
            <person name="Barry K."/>
            <person name="Bills G."/>
            <person name="Bluhm B."/>
            <person name="Cannon C."/>
            <person name="Castanera R."/>
            <person name="Culley D."/>
            <person name="Daum C."/>
            <person name="Ezra D."/>
            <person name="Gonzalez J."/>
            <person name="Henrissat B."/>
            <person name="Kuo A."/>
            <person name="Liang C."/>
            <person name="Lipzen A."/>
            <person name="Lutzoni F."/>
            <person name="Magnuson J."/>
            <person name="Mondo S."/>
            <person name="Nolan M."/>
            <person name="Ohm R."/>
            <person name="Pangilinan J."/>
            <person name="Park H.-J."/>
            <person name="Ramirez L."/>
            <person name="Alfaro M."/>
            <person name="Sun H."/>
            <person name="Tritt A."/>
            <person name="Yoshinaga Y."/>
            <person name="Zwiers L.-H."/>
            <person name="Turgeon B."/>
            <person name="Goodwin S."/>
            <person name="Spatafora J."/>
            <person name="Crous P."/>
            <person name="Grigoriev I."/>
        </authorList>
    </citation>
    <scope>NUCLEOTIDE SEQUENCE [LARGE SCALE GENOMIC DNA]</scope>
    <source>
        <strain evidence="3">CECT 20119</strain>
    </source>
</reference>
<dbReference type="AlphaFoldDB" id="A0A6A6G070"/>
<protein>
    <submittedName>
        <fullName evidence="2">Uncharacterized protein</fullName>
    </submittedName>
</protein>
<feature type="region of interest" description="Disordered" evidence="1">
    <location>
        <begin position="109"/>
        <end position="148"/>
    </location>
</feature>
<dbReference type="EMBL" id="ML992520">
    <property type="protein sequence ID" value="KAF2219095.1"/>
    <property type="molecule type" value="Genomic_DNA"/>
</dbReference>
<sequence length="259" mass="28253">MRYEHLLLATAGASCVARGFGEGNQGYNYDGTYYRVTYSSGGARLTTNNFGTFNPTNFAFWMGNTKCIIGSNRMSGEVCAKGAARTAFKDAAQVSSDTGDKANIIGFRNESWSQQTPGQTGVKSYVLSNQGQGPSVSGPENSTPPQTCDSAQVEHNAGGNLYYPNVKGIKVTCKTACGTPPMLDSNLNALFDQFWEDLKVDGSFMAQYILWSSDTSTARVRCRLTIADRWQDVDTCPDFVPSKGCTINAQERRRMKLIK</sequence>
<name>A0A6A6G070_9PEZI</name>
<feature type="compositionally biased region" description="Polar residues" evidence="1">
    <location>
        <begin position="110"/>
        <end position="148"/>
    </location>
</feature>
<gene>
    <name evidence="2" type="ORF">BDZ85DRAFT_59447</name>
</gene>
<evidence type="ECO:0000256" key="1">
    <source>
        <dbReference type="SAM" id="MobiDB-lite"/>
    </source>
</evidence>